<dbReference type="InterPro" id="IPR029058">
    <property type="entry name" value="AB_hydrolase_fold"/>
</dbReference>
<proteinExistence type="predicted"/>
<dbReference type="GO" id="GO:0004721">
    <property type="term" value="F:phosphoprotein phosphatase activity"/>
    <property type="evidence" value="ECO:0007669"/>
    <property type="project" value="InterPro"/>
</dbReference>
<dbReference type="InterPro" id="IPR026893">
    <property type="entry name" value="Tyr/Ser_Pase_IphP-type"/>
</dbReference>
<dbReference type="SUPFAM" id="SSF53474">
    <property type="entry name" value="alpha/beta-Hydrolases"/>
    <property type="match status" value="1"/>
</dbReference>
<reference evidence="2 3" key="1">
    <citation type="submission" date="2015-10" db="EMBL/GenBank/DDBJ databases">
        <title>Genome analyses suggest a sexual origin of heterokaryosis in a supposedly ancient asexual fungus.</title>
        <authorList>
            <person name="Ropars J."/>
            <person name="Sedzielewska K."/>
            <person name="Noel J."/>
            <person name="Charron P."/>
            <person name="Farinelli L."/>
            <person name="Marton T."/>
            <person name="Kruger M."/>
            <person name="Pelin A."/>
            <person name="Brachmann A."/>
            <person name="Corradi N."/>
        </authorList>
    </citation>
    <scope>NUCLEOTIDE SEQUENCE [LARGE SCALE GENOMIC DNA]</scope>
    <source>
        <strain evidence="2 3">A4</strain>
    </source>
</reference>
<dbReference type="PANTHER" id="PTHR42886">
    <property type="entry name" value="RE40534P-RELATED"/>
    <property type="match status" value="1"/>
</dbReference>
<dbReference type="SUPFAM" id="SSF52799">
    <property type="entry name" value="(Phosphotyrosine protein) phosphatases II"/>
    <property type="match status" value="1"/>
</dbReference>
<dbReference type="InterPro" id="IPR029021">
    <property type="entry name" value="Prot-tyrosine_phosphatase-like"/>
</dbReference>
<dbReference type="Pfam" id="PF13350">
    <property type="entry name" value="Y_phosphatase3"/>
    <property type="match status" value="1"/>
</dbReference>
<evidence type="ECO:0000313" key="3">
    <source>
        <dbReference type="Proteomes" id="UP000234323"/>
    </source>
</evidence>
<accession>A0A2I1G772</accession>
<dbReference type="Proteomes" id="UP000234323">
    <property type="component" value="Unassembled WGS sequence"/>
</dbReference>
<dbReference type="PANTHER" id="PTHR42886:SF53">
    <property type="entry name" value="ALPHA_BETA-HYDROLASES SUPERFAMILY PROTEIN"/>
    <property type="match status" value="1"/>
</dbReference>
<feature type="domain" description="Tyrosine specific protein phosphatases" evidence="1">
    <location>
        <begin position="399"/>
        <end position="435"/>
    </location>
</feature>
<dbReference type="VEuPathDB" id="FungiDB:RhiirFUN_020545"/>
<protein>
    <submittedName>
        <fullName evidence="2">Alpha/beta-hydrolase</fullName>
    </submittedName>
</protein>
<sequence>MTTQINIKNDSGQNIVGILEKKSSNGTLGEKLVIICHGSAGHKNFLFQEKLAKELSFDNFRFDFRGNGESDGILKFSNFQEDVEDIDTVVKYLEKEFGYKLYAAIGHSKGSVAILKYACYVNRNITHVINISARYNMAAGLSLVENSAFDSLKEQGYFYQNNKIRGEIIRMKVTKEDLHDFINYDMSFVHKMPDTTSVLTCHGIMDEIVSVKDAIIFANLIPNHTLKLLPGVNHNYSNKHNELIKIIINYFSNKSQSKRFNEKYLYVNSISRYIFIDGVKNFRDLGGYQCDLGSREENGIQNFIRERFIFRSGNLLSITDDGITTLRKLNVQKIFDLRSNPEVNKLGIKNIEGMTRVHAPVFNEDDYRPEALFERWKLYTRGTEGYSQAYMVILEEGKRAYYKIFKHILEYPTQPFVVHCTAGKDRTGIFAMLLLKLLGVNDDIISREYELTHVNSRVTDPKEIKLYIKLTNNYFDEEEIKETLSARYEFMTSSLQKFQNHYKSVDNYLFQCGFTKKEIEAIKYNLVMSNNIKNSKLNQNDNVIRSLL</sequence>
<dbReference type="VEuPathDB" id="FungiDB:RhiirA1_380098"/>
<dbReference type="InterPro" id="IPR016130">
    <property type="entry name" value="Tyr_Pase_AS"/>
</dbReference>
<organism evidence="2 3">
    <name type="scientific">Rhizophagus irregularis</name>
    <dbReference type="NCBI Taxonomy" id="588596"/>
    <lineage>
        <taxon>Eukaryota</taxon>
        <taxon>Fungi</taxon>
        <taxon>Fungi incertae sedis</taxon>
        <taxon>Mucoromycota</taxon>
        <taxon>Glomeromycotina</taxon>
        <taxon>Glomeromycetes</taxon>
        <taxon>Glomerales</taxon>
        <taxon>Glomeraceae</taxon>
        <taxon>Rhizophagus</taxon>
    </lineage>
</organism>
<name>A0A2I1G772_9GLOM</name>
<keyword evidence="2" id="KW-0378">Hydrolase</keyword>
<evidence type="ECO:0000313" key="2">
    <source>
        <dbReference type="EMBL" id="PKY42475.1"/>
    </source>
</evidence>
<dbReference type="Gene3D" id="3.90.190.10">
    <property type="entry name" value="Protein tyrosine phosphatase superfamily"/>
    <property type="match status" value="1"/>
</dbReference>
<dbReference type="PROSITE" id="PS50056">
    <property type="entry name" value="TYR_PHOSPHATASE_2"/>
    <property type="match status" value="1"/>
</dbReference>
<dbReference type="AlphaFoldDB" id="A0A2I1G772"/>
<dbReference type="PROSITE" id="PS00383">
    <property type="entry name" value="TYR_PHOSPHATASE_1"/>
    <property type="match status" value="1"/>
</dbReference>
<keyword evidence="3" id="KW-1185">Reference proteome</keyword>
<dbReference type="EMBL" id="LLXI01000201">
    <property type="protein sequence ID" value="PKY42475.1"/>
    <property type="molecule type" value="Genomic_DNA"/>
</dbReference>
<dbReference type="InterPro" id="IPR000387">
    <property type="entry name" value="Tyr_Pase_dom"/>
</dbReference>
<dbReference type="Gene3D" id="3.40.50.1820">
    <property type="entry name" value="alpha/beta hydrolase"/>
    <property type="match status" value="1"/>
</dbReference>
<evidence type="ECO:0000259" key="1">
    <source>
        <dbReference type="PROSITE" id="PS50056"/>
    </source>
</evidence>
<dbReference type="InterPro" id="IPR022742">
    <property type="entry name" value="Hydrolase_4"/>
</dbReference>
<dbReference type="VEuPathDB" id="FungiDB:FUN_019094"/>
<dbReference type="Pfam" id="PF12146">
    <property type="entry name" value="Hydrolase_4"/>
    <property type="match status" value="1"/>
</dbReference>
<comment type="caution">
    <text evidence="2">The sequence shown here is derived from an EMBL/GenBank/DDBJ whole genome shotgun (WGS) entry which is preliminary data.</text>
</comment>
<gene>
    <name evidence="2" type="ORF">RhiirA4_456298</name>
</gene>